<evidence type="ECO:0000313" key="2">
    <source>
        <dbReference type="Proteomes" id="UP001196413"/>
    </source>
</evidence>
<dbReference type="AlphaFoldDB" id="A0AAD5MXI2"/>
<gene>
    <name evidence="1" type="ORF">KIN20_012909</name>
</gene>
<protein>
    <submittedName>
        <fullName evidence="1">Uncharacterized protein</fullName>
    </submittedName>
</protein>
<sequence length="71" mass="8252">MFLLSRRPGREYPREDTHVLIKAQSSSSANVFSIERAKNRISKMFTPEYDALKREQLIHLAILNGTYRQTA</sequence>
<evidence type="ECO:0000313" key="1">
    <source>
        <dbReference type="EMBL" id="KAJ1355474.1"/>
    </source>
</evidence>
<dbReference type="EMBL" id="JAHQIW010002481">
    <property type="protein sequence ID" value="KAJ1355474.1"/>
    <property type="molecule type" value="Genomic_DNA"/>
</dbReference>
<accession>A0AAD5MXI2</accession>
<dbReference type="Gene3D" id="3.30.1370.10">
    <property type="entry name" value="K Homology domain, type 1"/>
    <property type="match status" value="1"/>
</dbReference>
<dbReference type="Proteomes" id="UP001196413">
    <property type="component" value="Unassembled WGS sequence"/>
</dbReference>
<proteinExistence type="predicted"/>
<name>A0AAD5MXI2_PARTN</name>
<reference evidence="1" key="1">
    <citation type="submission" date="2021-06" db="EMBL/GenBank/DDBJ databases">
        <title>Parelaphostrongylus tenuis whole genome reference sequence.</title>
        <authorList>
            <person name="Garwood T.J."/>
            <person name="Larsen P.A."/>
            <person name="Fountain-Jones N.M."/>
            <person name="Garbe J.R."/>
            <person name="Macchietto M.G."/>
            <person name="Kania S.A."/>
            <person name="Gerhold R.W."/>
            <person name="Richards J.E."/>
            <person name="Wolf T.M."/>
        </authorList>
    </citation>
    <scope>NUCLEOTIDE SEQUENCE</scope>
    <source>
        <strain evidence="1">MNPRO001-30</strain>
        <tissue evidence="1">Meninges</tissue>
    </source>
</reference>
<dbReference type="GO" id="GO:0003723">
    <property type="term" value="F:RNA binding"/>
    <property type="evidence" value="ECO:0007669"/>
    <property type="project" value="InterPro"/>
</dbReference>
<organism evidence="1 2">
    <name type="scientific">Parelaphostrongylus tenuis</name>
    <name type="common">Meningeal worm</name>
    <dbReference type="NCBI Taxonomy" id="148309"/>
    <lineage>
        <taxon>Eukaryota</taxon>
        <taxon>Metazoa</taxon>
        <taxon>Ecdysozoa</taxon>
        <taxon>Nematoda</taxon>
        <taxon>Chromadorea</taxon>
        <taxon>Rhabditida</taxon>
        <taxon>Rhabditina</taxon>
        <taxon>Rhabditomorpha</taxon>
        <taxon>Strongyloidea</taxon>
        <taxon>Metastrongylidae</taxon>
        <taxon>Parelaphostrongylus</taxon>
    </lineage>
</organism>
<dbReference type="InterPro" id="IPR036612">
    <property type="entry name" value="KH_dom_type_1_sf"/>
</dbReference>
<keyword evidence="2" id="KW-1185">Reference proteome</keyword>
<comment type="caution">
    <text evidence="1">The sequence shown here is derived from an EMBL/GenBank/DDBJ whole genome shotgun (WGS) entry which is preliminary data.</text>
</comment>